<evidence type="ECO:0000259" key="2">
    <source>
        <dbReference type="SMART" id="SM00128"/>
    </source>
</evidence>
<comment type="caution">
    <text evidence="3">The sequence shown here is derived from an EMBL/GenBank/DDBJ whole genome shotgun (WGS) entry which is preliminary data.</text>
</comment>
<accession>A0A8J8T3G4</accession>
<dbReference type="AlphaFoldDB" id="A0A8J8T3G4"/>
<evidence type="ECO:0000256" key="1">
    <source>
        <dbReference type="SAM" id="MobiDB-lite"/>
    </source>
</evidence>
<sequence length="582" mass="64963">MNANIAYGKGTVKLPPLPSKHQIITLDEDKHEGGLSRDNEDELEVRVNQGVSTTASAQQKPPQQRLIIQDGGIMRGAPRAHTPLPKDDIEVSVDQFVRMRTLNEEHVAFDRLLRPPCYNWENSEEETEQQEGASNMGHYDTQKLRVLAVTWNLHGKLPNSEEDLEELLRARQIHHDLYVIGTQECMRSIATSVLAPSKEKWERVLQSYLGPSFINISSHSLGGTHLAVFAHLSITPIISNVQSECVAMGIKNTVGNKGAVGVRFSVGRTKVLFVSCHLAAGQEKVDRRNQDFMVVHRKIVMKNDEDGEDDSGSIPCFGQGTVKKASITQVETKKPIKKNMVAAVSESLDRPDSSSLQILQQQDSSWKQEMSADVVVWLGDFNYRVNGVIGAVVHAMQKNMFEVLLDNDQFLVERKIGRLPSNYQEGKILFAPTYKLNKGIDSYNVGQRVPGWTDRILYASKSDDLIKIKSYDSNNNLKISDHRPVFAQLELSYQFLDGFATIHSINSMREGELGRVPSFAQDNDANGRGDPSGSMSGGSAQVVSMRTKIKSFSREQLREVLEKKRMEEKELGVSKSKGCLIC</sequence>
<feature type="domain" description="Inositol polyphosphate-related phosphatase" evidence="2">
    <location>
        <begin position="142"/>
        <end position="497"/>
    </location>
</feature>
<dbReference type="InterPro" id="IPR046985">
    <property type="entry name" value="IP5"/>
</dbReference>
<dbReference type="InterPro" id="IPR000300">
    <property type="entry name" value="IPPc"/>
</dbReference>
<dbReference type="SMART" id="SM00128">
    <property type="entry name" value="IPPc"/>
    <property type="match status" value="1"/>
</dbReference>
<dbReference type="Pfam" id="PF22669">
    <property type="entry name" value="Exo_endo_phos2"/>
    <property type="match status" value="1"/>
</dbReference>
<evidence type="ECO:0000313" key="3">
    <source>
        <dbReference type="EMBL" id="TNV80927.1"/>
    </source>
</evidence>
<dbReference type="GO" id="GO:0004439">
    <property type="term" value="F:phosphatidylinositol-4,5-bisphosphate 5-phosphatase activity"/>
    <property type="evidence" value="ECO:0007669"/>
    <property type="project" value="TreeGrafter"/>
</dbReference>
<reference evidence="3" key="1">
    <citation type="submission" date="2019-06" db="EMBL/GenBank/DDBJ databases">
        <authorList>
            <person name="Zheng W."/>
        </authorList>
    </citation>
    <scope>NUCLEOTIDE SEQUENCE</scope>
    <source>
        <strain evidence="3">QDHG01</strain>
    </source>
</reference>
<protein>
    <recommendedName>
        <fullName evidence="2">Inositol polyphosphate-related phosphatase domain-containing protein</fullName>
    </recommendedName>
</protein>
<name>A0A8J8T3G4_HALGN</name>
<dbReference type="GO" id="GO:0046856">
    <property type="term" value="P:phosphatidylinositol dephosphorylation"/>
    <property type="evidence" value="ECO:0007669"/>
    <property type="project" value="InterPro"/>
</dbReference>
<dbReference type="PANTHER" id="PTHR11200">
    <property type="entry name" value="INOSITOL 5-PHOSPHATASE"/>
    <property type="match status" value="1"/>
</dbReference>
<feature type="region of interest" description="Disordered" evidence="1">
    <location>
        <begin position="517"/>
        <end position="539"/>
    </location>
</feature>
<gene>
    <name evidence="3" type="ORF">FGO68_gene1810</name>
</gene>
<evidence type="ECO:0000313" key="4">
    <source>
        <dbReference type="Proteomes" id="UP000785679"/>
    </source>
</evidence>
<dbReference type="Proteomes" id="UP000785679">
    <property type="component" value="Unassembled WGS sequence"/>
</dbReference>
<keyword evidence="4" id="KW-1185">Reference proteome</keyword>
<organism evidence="3 4">
    <name type="scientific">Halteria grandinella</name>
    <dbReference type="NCBI Taxonomy" id="5974"/>
    <lineage>
        <taxon>Eukaryota</taxon>
        <taxon>Sar</taxon>
        <taxon>Alveolata</taxon>
        <taxon>Ciliophora</taxon>
        <taxon>Intramacronucleata</taxon>
        <taxon>Spirotrichea</taxon>
        <taxon>Stichotrichia</taxon>
        <taxon>Sporadotrichida</taxon>
        <taxon>Halteriidae</taxon>
        <taxon>Halteria</taxon>
    </lineage>
</organism>
<dbReference type="InterPro" id="IPR036691">
    <property type="entry name" value="Endo/exonu/phosph_ase_sf"/>
</dbReference>
<dbReference type="OrthoDB" id="410499at2759"/>
<dbReference type="EMBL" id="RRYP01006837">
    <property type="protein sequence ID" value="TNV80927.1"/>
    <property type="molecule type" value="Genomic_DNA"/>
</dbReference>
<dbReference type="SUPFAM" id="SSF56219">
    <property type="entry name" value="DNase I-like"/>
    <property type="match status" value="1"/>
</dbReference>
<dbReference type="PANTHER" id="PTHR11200:SF297">
    <property type="entry name" value="INOSITOL POLYPHOSPHATE-RELATED PHOSPHATASE DOMAIN-CONTAINING PROTEIN"/>
    <property type="match status" value="1"/>
</dbReference>
<proteinExistence type="predicted"/>
<dbReference type="Gene3D" id="3.60.10.10">
    <property type="entry name" value="Endonuclease/exonuclease/phosphatase"/>
    <property type="match status" value="1"/>
</dbReference>